<gene>
    <name evidence="2" type="ORF">JDO7802_03329</name>
</gene>
<evidence type="ECO:0000313" key="2">
    <source>
        <dbReference type="EMBL" id="CTQ51290.1"/>
    </source>
</evidence>
<feature type="chain" id="PRO_5005808071" evidence="1">
    <location>
        <begin position="20"/>
        <end position="292"/>
    </location>
</feature>
<evidence type="ECO:0000313" key="3">
    <source>
        <dbReference type="Proteomes" id="UP000049222"/>
    </source>
</evidence>
<sequence>MRGLTIATMVCLWASATLADWQLAPQGGWISDRPTARGSAENDAFVLSLTCREGAPFLFTLGYPARAGETREEAFVVEVDGRSFEPFGEHYPPDGLWTATPSADLIAALKAGNVARVAPPDQQPQIIRLRGSSRAIEGALADCALVSASDVPSAADQDAPGEVPYGTTVQFGQLIASTCGGGYSLAVGAEETADLDGDGREDVVLDWAGVTCDDRTKGRGAGFCGAALCRIDVLLTGPGTHQQMMGLKPRFVRRIFDKVALRTTTTGATCGGPTQICEVDWRFDGRKLEATR</sequence>
<dbReference type="EMBL" id="CXSU01000012">
    <property type="protein sequence ID" value="CTQ51290.1"/>
    <property type="molecule type" value="Genomic_DNA"/>
</dbReference>
<keyword evidence="1" id="KW-0732">Signal</keyword>
<evidence type="ECO:0000256" key="1">
    <source>
        <dbReference type="SAM" id="SignalP"/>
    </source>
</evidence>
<reference evidence="2 3" key="1">
    <citation type="submission" date="2015-07" db="EMBL/GenBank/DDBJ databases">
        <authorList>
            <person name="Noorani M."/>
        </authorList>
    </citation>
    <scope>NUCLEOTIDE SEQUENCE [LARGE SCALE GENOMIC DNA]</scope>
    <source>
        <strain evidence="2 3">CECT 7802</strain>
    </source>
</reference>
<organism evidence="2 3">
    <name type="scientific">Jannaschia donghaensis</name>
    <dbReference type="NCBI Taxonomy" id="420998"/>
    <lineage>
        <taxon>Bacteria</taxon>
        <taxon>Pseudomonadati</taxon>
        <taxon>Pseudomonadota</taxon>
        <taxon>Alphaproteobacteria</taxon>
        <taxon>Rhodobacterales</taxon>
        <taxon>Roseobacteraceae</taxon>
        <taxon>Jannaschia</taxon>
    </lineage>
</organism>
<keyword evidence="3" id="KW-1185">Reference proteome</keyword>
<dbReference type="AlphaFoldDB" id="A0A0M6YMX6"/>
<dbReference type="Proteomes" id="UP000049222">
    <property type="component" value="Unassembled WGS sequence"/>
</dbReference>
<proteinExistence type="predicted"/>
<protein>
    <submittedName>
        <fullName evidence="2">Uncharacterized protein</fullName>
    </submittedName>
</protein>
<feature type="signal peptide" evidence="1">
    <location>
        <begin position="1"/>
        <end position="19"/>
    </location>
</feature>
<name>A0A0M6YMX6_9RHOB</name>
<accession>A0A0M6YMX6</accession>